<evidence type="ECO:0000256" key="3">
    <source>
        <dbReference type="ARBA" id="ARBA00022989"/>
    </source>
</evidence>
<keyword evidence="2 6" id="KW-0812">Transmembrane</keyword>
<feature type="transmembrane region" description="Helical" evidence="6">
    <location>
        <begin position="197"/>
        <end position="219"/>
    </location>
</feature>
<dbReference type="InterPro" id="IPR011701">
    <property type="entry name" value="MFS"/>
</dbReference>
<feature type="transmembrane region" description="Helical" evidence="6">
    <location>
        <begin position="40"/>
        <end position="59"/>
    </location>
</feature>
<feature type="transmembrane region" description="Helical" evidence="6">
    <location>
        <begin position="225"/>
        <end position="246"/>
    </location>
</feature>
<feature type="transmembrane region" description="Helical" evidence="6">
    <location>
        <begin position="103"/>
        <end position="122"/>
    </location>
</feature>
<accession>A0A7S9KTZ0</accession>
<evidence type="ECO:0000256" key="6">
    <source>
        <dbReference type="SAM" id="Phobius"/>
    </source>
</evidence>
<dbReference type="SUPFAM" id="SSF103473">
    <property type="entry name" value="MFS general substrate transporter"/>
    <property type="match status" value="1"/>
</dbReference>
<gene>
    <name evidence="7" type="ORF">C2857_000220</name>
</gene>
<evidence type="ECO:0000256" key="5">
    <source>
        <dbReference type="SAM" id="MobiDB-lite"/>
    </source>
</evidence>
<keyword evidence="3 6" id="KW-1133">Transmembrane helix</keyword>
<feature type="transmembrane region" description="Helical" evidence="6">
    <location>
        <begin position="461"/>
        <end position="483"/>
    </location>
</feature>
<feature type="transmembrane region" description="Helical" evidence="6">
    <location>
        <begin position="396"/>
        <end position="421"/>
    </location>
</feature>
<dbReference type="EMBL" id="CP031388">
    <property type="protein sequence ID" value="QPH03838.1"/>
    <property type="molecule type" value="Genomic_DNA"/>
</dbReference>
<evidence type="ECO:0008006" key="9">
    <source>
        <dbReference type="Google" id="ProtNLM"/>
    </source>
</evidence>
<dbReference type="InterPro" id="IPR036259">
    <property type="entry name" value="MFS_trans_sf"/>
</dbReference>
<dbReference type="PANTHER" id="PTHR23507:SF1">
    <property type="entry name" value="FI18259P1-RELATED"/>
    <property type="match status" value="1"/>
</dbReference>
<feature type="transmembrane region" description="Helical" evidence="6">
    <location>
        <begin position="162"/>
        <end position="185"/>
    </location>
</feature>
<dbReference type="GO" id="GO:0022857">
    <property type="term" value="F:transmembrane transporter activity"/>
    <property type="evidence" value="ECO:0007669"/>
    <property type="project" value="InterPro"/>
</dbReference>
<protein>
    <recommendedName>
        <fullName evidence="9">MFS transporter</fullName>
    </recommendedName>
</protein>
<dbReference type="Proteomes" id="UP000594364">
    <property type="component" value="Chromosome 4"/>
</dbReference>
<feature type="transmembrane region" description="Helical" evidence="6">
    <location>
        <begin position="299"/>
        <end position="321"/>
    </location>
</feature>
<keyword evidence="8" id="KW-1185">Reference proteome</keyword>
<feature type="transmembrane region" description="Helical" evidence="6">
    <location>
        <begin position="428"/>
        <end position="449"/>
    </location>
</feature>
<dbReference type="GO" id="GO:0016020">
    <property type="term" value="C:membrane"/>
    <property type="evidence" value="ECO:0007669"/>
    <property type="project" value="UniProtKB-SubCell"/>
</dbReference>
<evidence type="ECO:0000256" key="2">
    <source>
        <dbReference type="ARBA" id="ARBA00022692"/>
    </source>
</evidence>
<keyword evidence="4 6" id="KW-0472">Membrane</keyword>
<feature type="compositionally biased region" description="Basic and acidic residues" evidence="5">
    <location>
        <begin position="1"/>
        <end position="10"/>
    </location>
</feature>
<organism evidence="7 8">
    <name type="scientific">Epichloe festucae (strain Fl1)</name>
    <dbReference type="NCBI Taxonomy" id="877507"/>
    <lineage>
        <taxon>Eukaryota</taxon>
        <taxon>Fungi</taxon>
        <taxon>Dikarya</taxon>
        <taxon>Ascomycota</taxon>
        <taxon>Pezizomycotina</taxon>
        <taxon>Sordariomycetes</taxon>
        <taxon>Hypocreomycetidae</taxon>
        <taxon>Hypocreales</taxon>
        <taxon>Clavicipitaceae</taxon>
        <taxon>Epichloe</taxon>
    </lineage>
</organism>
<proteinExistence type="predicted"/>
<feature type="transmembrane region" description="Helical" evidence="6">
    <location>
        <begin position="341"/>
        <end position="360"/>
    </location>
</feature>
<evidence type="ECO:0000313" key="7">
    <source>
        <dbReference type="EMBL" id="QPH03838.1"/>
    </source>
</evidence>
<reference evidence="7 8" key="1">
    <citation type="journal article" date="2018" name="PLoS Genet.">
        <title>Repeat elements organise 3D genome structure and mediate transcription in the filamentous fungus Epichloe festucae.</title>
        <authorList>
            <person name="Winter D.J."/>
            <person name="Ganley A.R.D."/>
            <person name="Young C.A."/>
            <person name="Liachko I."/>
            <person name="Schardl C.L."/>
            <person name="Dupont P.Y."/>
            <person name="Berry D."/>
            <person name="Ram A."/>
            <person name="Scott B."/>
            <person name="Cox M.P."/>
        </authorList>
    </citation>
    <scope>NUCLEOTIDE SEQUENCE [LARGE SCALE GENOMIC DNA]</scope>
    <source>
        <strain evidence="7 8">Fl1</strain>
    </source>
</reference>
<name>A0A7S9KTZ0_EPIFF</name>
<dbReference type="Gene3D" id="1.20.1250.20">
    <property type="entry name" value="MFS general substrate transporter like domains"/>
    <property type="match status" value="1"/>
</dbReference>
<comment type="subcellular location">
    <subcellularLocation>
        <location evidence="1">Membrane</location>
        <topology evidence="1">Multi-pass membrane protein</topology>
    </subcellularLocation>
</comment>
<feature type="region of interest" description="Disordered" evidence="5">
    <location>
        <begin position="1"/>
        <end position="23"/>
    </location>
</feature>
<evidence type="ECO:0000256" key="1">
    <source>
        <dbReference type="ARBA" id="ARBA00004141"/>
    </source>
</evidence>
<evidence type="ECO:0000313" key="8">
    <source>
        <dbReference type="Proteomes" id="UP000594364"/>
    </source>
</evidence>
<evidence type="ECO:0000256" key="4">
    <source>
        <dbReference type="ARBA" id="ARBA00023136"/>
    </source>
</evidence>
<dbReference type="AlphaFoldDB" id="A0A7S9KTZ0"/>
<dbReference type="Pfam" id="PF07690">
    <property type="entry name" value="MFS_1"/>
    <property type="match status" value="1"/>
</dbReference>
<dbReference type="OrthoDB" id="194139at2759"/>
<sequence>MMASHDERRPLLVPREEDEYDDRDEYQQLPQDNFATADRVTVFVLLTLVVITQTIGTSLHNAAIYFVEYDINCRNQQPNSTATFPWLCESDKANAEFSTIEHWKGYLALLVALLTAVPYGLAADRFSRRNLLALCTGGILISMAGEIIVCLFPKFFSLRLVWLATLFTFIGGGPLIFSALVFAIASDVTSHAQRVTVFLFIDALTTIATSLSQPLYMGLTNNPWLAIYIGLATTCVCTILVLFLPATRDVASLARLARREDAHIDDSDNFVSRLYSHGKSAARRLVSIGRMVTVNNKRLGLLLLGAFLFYMSYNSPITMFYWIRRLHWSMSDAGLVSIVKLWSNLAVVALVLPITSQILTRLHYNPLQRDLWLARGIALAVVAGLLITGFSNGRAMVIIGTVLLSPDSAFIPVARSLLVLFNGEQHTGVLFTLVVVMQSLSLLIGLPLLEWLFKVGSHWGAAWYGLPFIVLAVLTALAGGSVANLRIRELETEDQQRNEQDVA</sequence>
<dbReference type="PANTHER" id="PTHR23507">
    <property type="entry name" value="ZGC:174356"/>
    <property type="match status" value="1"/>
</dbReference>
<feature type="transmembrane region" description="Helical" evidence="6">
    <location>
        <begin position="372"/>
        <end position="390"/>
    </location>
</feature>
<feature type="transmembrane region" description="Helical" evidence="6">
    <location>
        <begin position="131"/>
        <end position="156"/>
    </location>
</feature>